<dbReference type="InterPro" id="IPR050979">
    <property type="entry name" value="LD-transpeptidase"/>
</dbReference>
<dbReference type="InterPro" id="IPR005490">
    <property type="entry name" value="LD_TPept_cat_dom"/>
</dbReference>
<dbReference type="UniPathway" id="UPA00219"/>
<gene>
    <name evidence="8" type="ORF">Bccel_1912</name>
</gene>
<organism evidence="8 9">
    <name type="scientific">Pseudobacteroides cellulosolvens ATCC 35603 = DSM 2933</name>
    <dbReference type="NCBI Taxonomy" id="398512"/>
    <lineage>
        <taxon>Bacteria</taxon>
        <taxon>Bacillati</taxon>
        <taxon>Bacillota</taxon>
        <taxon>Clostridia</taxon>
        <taxon>Eubacteriales</taxon>
        <taxon>Oscillospiraceae</taxon>
        <taxon>Pseudobacteroides</taxon>
    </lineage>
</organism>
<keyword evidence="4 6" id="KW-0573">Peptidoglycan synthesis</keyword>
<dbReference type="EMBL" id="LGTC01000001">
    <property type="protein sequence ID" value="KNY26647.1"/>
    <property type="molecule type" value="Genomic_DNA"/>
</dbReference>
<evidence type="ECO:0000256" key="5">
    <source>
        <dbReference type="ARBA" id="ARBA00023316"/>
    </source>
</evidence>
<feature type="active site" description="Proton donor/acceptor" evidence="6">
    <location>
        <position position="206"/>
    </location>
</feature>
<dbReference type="OrthoDB" id="9809748at2"/>
<accession>A0A0L6JMN9</accession>
<dbReference type="Proteomes" id="UP000036923">
    <property type="component" value="Unassembled WGS sequence"/>
</dbReference>
<name>A0A0L6JMN9_9FIRM</name>
<evidence type="ECO:0000259" key="7">
    <source>
        <dbReference type="PROSITE" id="PS52029"/>
    </source>
</evidence>
<dbReference type="STRING" id="398512.Bccel_1912"/>
<comment type="caution">
    <text evidence="8">The sequence shown here is derived from an EMBL/GenBank/DDBJ whole genome shotgun (WGS) entry which is preliminary data.</text>
</comment>
<dbReference type="GO" id="GO:0071555">
    <property type="term" value="P:cell wall organization"/>
    <property type="evidence" value="ECO:0007669"/>
    <property type="project" value="UniProtKB-UniRule"/>
</dbReference>
<evidence type="ECO:0000313" key="8">
    <source>
        <dbReference type="EMBL" id="KNY26647.1"/>
    </source>
</evidence>
<keyword evidence="2" id="KW-0808">Transferase</keyword>
<evidence type="ECO:0000256" key="3">
    <source>
        <dbReference type="ARBA" id="ARBA00022960"/>
    </source>
</evidence>
<evidence type="ECO:0000256" key="4">
    <source>
        <dbReference type="ARBA" id="ARBA00022984"/>
    </source>
</evidence>
<evidence type="ECO:0000256" key="1">
    <source>
        <dbReference type="ARBA" id="ARBA00004752"/>
    </source>
</evidence>
<feature type="domain" description="L,D-TPase catalytic" evidence="7">
    <location>
        <begin position="87"/>
        <end position="245"/>
    </location>
</feature>
<keyword evidence="3 6" id="KW-0133">Cell shape</keyword>
<dbReference type="GO" id="GO:0008360">
    <property type="term" value="P:regulation of cell shape"/>
    <property type="evidence" value="ECO:0007669"/>
    <property type="project" value="UniProtKB-UniRule"/>
</dbReference>
<evidence type="ECO:0000256" key="6">
    <source>
        <dbReference type="PROSITE-ProRule" id="PRU01373"/>
    </source>
</evidence>
<dbReference type="PANTHER" id="PTHR30582:SF2">
    <property type="entry name" value="L,D-TRANSPEPTIDASE YCIB-RELATED"/>
    <property type="match status" value="1"/>
</dbReference>
<dbReference type="eggNOG" id="COG3034">
    <property type="taxonomic scope" value="Bacteria"/>
</dbReference>
<feature type="active site" description="Nucleophile" evidence="6">
    <location>
        <position position="221"/>
    </location>
</feature>
<reference evidence="9" key="1">
    <citation type="submission" date="2015-07" db="EMBL/GenBank/DDBJ databases">
        <title>Near-Complete Genome Sequence of the Cellulolytic Bacterium Bacteroides (Pseudobacteroides) cellulosolvens ATCC 35603.</title>
        <authorList>
            <person name="Dassa B."/>
            <person name="Utturkar S.M."/>
            <person name="Klingeman D.M."/>
            <person name="Hurt R.A."/>
            <person name="Keller M."/>
            <person name="Xu J."/>
            <person name="Reddy Y.H.K."/>
            <person name="Borovok I."/>
            <person name="Grinberg I.R."/>
            <person name="Lamed R."/>
            <person name="Zhivin O."/>
            <person name="Bayer E.A."/>
            <person name="Brown S.D."/>
        </authorList>
    </citation>
    <scope>NUCLEOTIDE SEQUENCE [LARGE SCALE GENOMIC DNA]</scope>
    <source>
        <strain evidence="9">DSM 2933</strain>
    </source>
</reference>
<dbReference type="Pfam" id="PF03734">
    <property type="entry name" value="YkuD"/>
    <property type="match status" value="1"/>
</dbReference>
<sequence>MRKGYIAVLVLIPVIIIGMLNLKNVARGVQDASAYAKNKVELVFVKPDNEWKNNEEPSNRVHLRSVKPDIPLDELLKDKNIDNKDSFNIFIDLDKRTLFFKYNEEIIKQYVISAGKKSEEGKKEKEGDYKTPVGNFFICQKEVYNPPKTYLGSRWMMLSYPGLEAAEEGLKKEMINKEVYNMIKESYQDKTMPPQTTKLGSYIGIHGGARPDYPRDWTAGCIGMYNQDVEEIYKYVKNGTRVVIQ</sequence>
<dbReference type="AlphaFoldDB" id="A0A0L6JMN9"/>
<evidence type="ECO:0000256" key="2">
    <source>
        <dbReference type="ARBA" id="ARBA00022679"/>
    </source>
</evidence>
<keyword evidence="5 6" id="KW-0961">Cell wall biogenesis/degradation</keyword>
<dbReference type="GO" id="GO:0018104">
    <property type="term" value="P:peptidoglycan-protein cross-linking"/>
    <property type="evidence" value="ECO:0007669"/>
    <property type="project" value="TreeGrafter"/>
</dbReference>
<dbReference type="PROSITE" id="PS52029">
    <property type="entry name" value="LD_TPASE"/>
    <property type="match status" value="1"/>
</dbReference>
<keyword evidence="9" id="KW-1185">Reference proteome</keyword>
<protein>
    <submittedName>
        <fullName evidence="8">ErfK/YbiS/YcfS/YnhG family protein</fullName>
    </submittedName>
</protein>
<dbReference type="InterPro" id="IPR038063">
    <property type="entry name" value="Transpep_catalytic_dom"/>
</dbReference>
<dbReference type="GO" id="GO:0071972">
    <property type="term" value="F:peptidoglycan L,D-transpeptidase activity"/>
    <property type="evidence" value="ECO:0007669"/>
    <property type="project" value="TreeGrafter"/>
</dbReference>
<dbReference type="GO" id="GO:0005576">
    <property type="term" value="C:extracellular region"/>
    <property type="evidence" value="ECO:0007669"/>
    <property type="project" value="TreeGrafter"/>
</dbReference>
<dbReference type="GO" id="GO:0016740">
    <property type="term" value="F:transferase activity"/>
    <property type="evidence" value="ECO:0007669"/>
    <property type="project" value="UniProtKB-KW"/>
</dbReference>
<dbReference type="Gene3D" id="2.40.440.10">
    <property type="entry name" value="L,D-transpeptidase catalytic domain-like"/>
    <property type="match status" value="1"/>
</dbReference>
<dbReference type="CDD" id="cd16913">
    <property type="entry name" value="YkuD_like"/>
    <property type="match status" value="1"/>
</dbReference>
<dbReference type="PANTHER" id="PTHR30582">
    <property type="entry name" value="L,D-TRANSPEPTIDASE"/>
    <property type="match status" value="1"/>
</dbReference>
<evidence type="ECO:0000313" key="9">
    <source>
        <dbReference type="Proteomes" id="UP000036923"/>
    </source>
</evidence>
<comment type="pathway">
    <text evidence="1 6">Cell wall biogenesis; peptidoglycan biosynthesis.</text>
</comment>
<dbReference type="SUPFAM" id="SSF141523">
    <property type="entry name" value="L,D-transpeptidase catalytic domain-like"/>
    <property type="match status" value="1"/>
</dbReference>
<proteinExistence type="predicted"/>
<dbReference type="RefSeq" id="WP_050753311.1">
    <property type="nucleotide sequence ID" value="NZ_JQKC01000006.1"/>
</dbReference>